<sequence length="314" mass="33672">MRIWTKDEIVARFDVERAVRMVEQGFIAYSRGGAQVPPVQHFQFASVNGECCIKSAYVEGTATFAVKASSGFYNNPEMGLPSNSGLVMLFSATTGEPLALLQDEGWLTCVRTAIAGQLAARLLAPHQVGGIGIIGAGVQARLQLEYLKPVTVCREVHVWERNPERSLQFAADMSAQGFSVQVHSTAEDVARNANLIVTVTPSREALLQAEWIRDGTHITAVGADAAGKQELDPRIAARAGAVVVDSIAQCSQYGEVSHALSARLIHTDKLVEIGVLLAEKRRGRNDADRAQITLADLTGVAVQDAQIAASVVSR</sequence>
<accession>A0A2S8HWW6</accession>
<dbReference type="Proteomes" id="UP000238206">
    <property type="component" value="Unassembled WGS sequence"/>
</dbReference>
<proteinExistence type="predicted"/>
<protein>
    <submittedName>
        <fullName evidence="1">Ornithine cyclodeaminase family protein</fullName>
        <ecNumber evidence="1">4.3.1.12</ecNumber>
    </submittedName>
</protein>
<gene>
    <name evidence="1" type="ORF">C5615_38215</name>
</gene>
<name>A0A2S8HWW6_BURCE</name>
<dbReference type="NCBIfam" id="NF005296">
    <property type="entry name" value="PRK06823.1"/>
    <property type="match status" value="1"/>
</dbReference>
<dbReference type="InterPro" id="IPR023401">
    <property type="entry name" value="ODC_N"/>
</dbReference>
<comment type="caution">
    <text evidence="1">The sequence shown here is derived from an EMBL/GenBank/DDBJ whole genome shotgun (WGS) entry which is preliminary data.</text>
</comment>
<dbReference type="PANTHER" id="PTHR13812:SF19">
    <property type="entry name" value="KETIMINE REDUCTASE MU-CRYSTALLIN"/>
    <property type="match status" value="1"/>
</dbReference>
<dbReference type="InterPro" id="IPR003462">
    <property type="entry name" value="ODC_Mu_crystall"/>
</dbReference>
<keyword evidence="1" id="KW-0456">Lyase</keyword>
<dbReference type="InterPro" id="IPR036291">
    <property type="entry name" value="NAD(P)-bd_dom_sf"/>
</dbReference>
<dbReference type="EC" id="4.3.1.12" evidence="1"/>
<dbReference type="EMBL" id="PUIQ01000133">
    <property type="protein sequence ID" value="PQP06971.1"/>
    <property type="molecule type" value="Genomic_DNA"/>
</dbReference>
<reference evidence="1 2" key="1">
    <citation type="submission" date="2018-02" db="EMBL/GenBank/DDBJ databases">
        <title>Draft genome sequencing of Burkholderia cepacia Y14-15.</title>
        <authorList>
            <person name="Zheng B.-X."/>
        </authorList>
    </citation>
    <scope>NUCLEOTIDE SEQUENCE [LARGE SCALE GENOMIC DNA]</scope>
    <source>
        <strain evidence="1 2">Y14-15</strain>
    </source>
</reference>
<evidence type="ECO:0000313" key="1">
    <source>
        <dbReference type="EMBL" id="PQP06971.1"/>
    </source>
</evidence>
<dbReference type="PIRSF" id="PIRSF001439">
    <property type="entry name" value="CryM"/>
    <property type="match status" value="1"/>
</dbReference>
<dbReference type="GO" id="GO:0005737">
    <property type="term" value="C:cytoplasm"/>
    <property type="evidence" value="ECO:0007669"/>
    <property type="project" value="TreeGrafter"/>
</dbReference>
<dbReference type="Gene3D" id="3.40.50.720">
    <property type="entry name" value="NAD(P)-binding Rossmann-like Domain"/>
    <property type="match status" value="1"/>
</dbReference>
<evidence type="ECO:0000313" key="2">
    <source>
        <dbReference type="Proteomes" id="UP000238206"/>
    </source>
</evidence>
<dbReference type="GO" id="GO:0008473">
    <property type="term" value="F:ornithine cyclodeaminase activity"/>
    <property type="evidence" value="ECO:0007669"/>
    <property type="project" value="UniProtKB-EC"/>
</dbReference>
<organism evidence="1 2">
    <name type="scientific">Burkholderia cepacia</name>
    <name type="common">Pseudomonas cepacia</name>
    <dbReference type="NCBI Taxonomy" id="292"/>
    <lineage>
        <taxon>Bacteria</taxon>
        <taxon>Pseudomonadati</taxon>
        <taxon>Pseudomonadota</taxon>
        <taxon>Betaproteobacteria</taxon>
        <taxon>Burkholderiales</taxon>
        <taxon>Burkholderiaceae</taxon>
        <taxon>Burkholderia</taxon>
        <taxon>Burkholderia cepacia complex</taxon>
    </lineage>
</organism>
<dbReference type="Pfam" id="PF02423">
    <property type="entry name" value="OCD_Mu_crystall"/>
    <property type="match status" value="1"/>
</dbReference>
<dbReference type="SUPFAM" id="SSF51735">
    <property type="entry name" value="NAD(P)-binding Rossmann-fold domains"/>
    <property type="match status" value="1"/>
</dbReference>
<dbReference type="PANTHER" id="PTHR13812">
    <property type="entry name" value="KETIMINE REDUCTASE MU-CRYSTALLIN"/>
    <property type="match status" value="1"/>
</dbReference>
<dbReference type="Gene3D" id="3.30.1780.10">
    <property type="entry name" value="ornithine cyclodeaminase, domain 1"/>
    <property type="match status" value="1"/>
</dbReference>
<dbReference type="RefSeq" id="WP_105393961.1">
    <property type="nucleotide sequence ID" value="NZ_PUIQ01000133.1"/>
</dbReference>
<dbReference type="AlphaFoldDB" id="A0A2S8HWW6"/>